<reference evidence="6" key="2">
    <citation type="submission" date="2025-09" db="UniProtKB">
        <authorList>
            <consortium name="Ensembl"/>
        </authorList>
    </citation>
    <scope>IDENTIFICATION</scope>
</reference>
<evidence type="ECO:0000313" key="7">
    <source>
        <dbReference type="Proteomes" id="UP000694569"/>
    </source>
</evidence>
<dbReference type="GO" id="GO:0005829">
    <property type="term" value="C:cytosol"/>
    <property type="evidence" value="ECO:0007669"/>
    <property type="project" value="TreeGrafter"/>
</dbReference>
<accession>A0A8C5PZL0</accession>
<evidence type="ECO:0000256" key="3">
    <source>
        <dbReference type="ARBA" id="ARBA00022679"/>
    </source>
</evidence>
<keyword evidence="7" id="KW-1185">Reference proteome</keyword>
<evidence type="ECO:0000256" key="2">
    <source>
        <dbReference type="ARBA" id="ARBA00022603"/>
    </source>
</evidence>
<dbReference type="GeneTree" id="ENSGT00390000011708"/>
<keyword evidence="3" id="KW-0808">Transferase</keyword>
<evidence type="ECO:0000256" key="1">
    <source>
        <dbReference type="ARBA" id="ARBA00007996"/>
    </source>
</evidence>
<organism evidence="6 7">
    <name type="scientific">Leptobrachium leishanense</name>
    <name type="common">Leishan spiny toad</name>
    <dbReference type="NCBI Taxonomy" id="445787"/>
    <lineage>
        <taxon>Eukaryota</taxon>
        <taxon>Metazoa</taxon>
        <taxon>Chordata</taxon>
        <taxon>Craniata</taxon>
        <taxon>Vertebrata</taxon>
        <taxon>Euteleostomi</taxon>
        <taxon>Amphibia</taxon>
        <taxon>Batrachia</taxon>
        <taxon>Anura</taxon>
        <taxon>Pelobatoidea</taxon>
        <taxon>Megophryidae</taxon>
        <taxon>Leptobrachium</taxon>
    </lineage>
</organism>
<proteinExistence type="inferred from homology"/>
<evidence type="ECO:0000256" key="5">
    <source>
        <dbReference type="PIRSR" id="PIRSR000384-1"/>
    </source>
</evidence>
<name>A0A8C5PZL0_9ANUR</name>
<dbReference type="InterPro" id="IPR029063">
    <property type="entry name" value="SAM-dependent_MTases_sf"/>
</dbReference>
<keyword evidence="4 5" id="KW-0949">S-adenosyl-L-methionine</keyword>
<dbReference type="PROSITE" id="PS51681">
    <property type="entry name" value="SAM_MT_NNMT_PNMT_TEMT"/>
    <property type="match status" value="1"/>
</dbReference>
<feature type="binding site" evidence="5">
    <location>
        <position position="49"/>
    </location>
    <ligand>
        <name>S-adenosyl-L-methionine</name>
        <dbReference type="ChEBI" id="CHEBI:59789"/>
    </ligand>
</feature>
<feature type="binding site" evidence="5">
    <location>
        <position position="54"/>
    </location>
    <ligand>
        <name>S-adenosyl-L-methionine</name>
        <dbReference type="ChEBI" id="CHEBI:59789"/>
    </ligand>
</feature>
<dbReference type="OrthoDB" id="10050085at2759"/>
<dbReference type="GO" id="GO:0008757">
    <property type="term" value="F:S-adenosylmethionine-dependent methyltransferase activity"/>
    <property type="evidence" value="ECO:0007669"/>
    <property type="project" value="UniProtKB-ARBA"/>
</dbReference>
<dbReference type="PANTHER" id="PTHR10867:SF46">
    <property type="entry name" value="INDOLETHYLAMINE N-METHYLTRANSFERASE"/>
    <property type="match status" value="1"/>
</dbReference>
<dbReference type="Gene3D" id="3.40.50.150">
    <property type="entry name" value="Vaccinia Virus protein VP39"/>
    <property type="match status" value="1"/>
</dbReference>
<dbReference type="Pfam" id="PF01234">
    <property type="entry name" value="NNMT_PNMT_TEMT"/>
    <property type="match status" value="1"/>
</dbReference>
<dbReference type="PIRSF" id="PIRSF000384">
    <property type="entry name" value="PNMTase"/>
    <property type="match status" value="1"/>
</dbReference>
<keyword evidence="2" id="KW-0489">Methyltransferase</keyword>
<dbReference type="Ensembl" id="ENSLLET00000030899.1">
    <property type="protein sequence ID" value="ENSLLEP00000029745.1"/>
    <property type="gene ID" value="ENSLLEG00000018875.1"/>
</dbReference>
<dbReference type="Proteomes" id="UP000694569">
    <property type="component" value="Unplaced"/>
</dbReference>
<dbReference type="GO" id="GO:0032259">
    <property type="term" value="P:methylation"/>
    <property type="evidence" value="ECO:0007669"/>
    <property type="project" value="UniProtKB-KW"/>
</dbReference>
<dbReference type="InterPro" id="IPR000940">
    <property type="entry name" value="NNMT_TEMT_trans"/>
</dbReference>
<dbReference type="FunFam" id="3.40.50.150:FF:000065">
    <property type="entry name" value="Phenylethanolamine N-methyltransferase"/>
    <property type="match status" value="1"/>
</dbReference>
<reference evidence="6" key="1">
    <citation type="submission" date="2025-08" db="UniProtKB">
        <authorList>
            <consortium name="Ensembl"/>
        </authorList>
    </citation>
    <scope>IDENTIFICATION</scope>
</reference>
<comment type="similarity">
    <text evidence="1">Belongs to the class I-like SAM-binding methyltransferase superfamily. NNMT/PNMT/TEMT family.</text>
</comment>
<evidence type="ECO:0008006" key="8">
    <source>
        <dbReference type="Google" id="ProtNLM"/>
    </source>
</evidence>
<dbReference type="AlphaFoldDB" id="A0A8C5PZL0"/>
<evidence type="ECO:0000256" key="4">
    <source>
        <dbReference type="ARBA" id="ARBA00022691"/>
    </source>
</evidence>
<sequence>MCCALYYLKCQCSPLDGVKGNVLLDIGHGPTIYQDLSACEVFKEIIGADYTDRNREYYEKSLRNEPGTFDWTDVIKTVCEMEGKGKTVEEKREKLRNTVTKTIKCDITRSKPTEPLVLPQVDCMMTIGCLESGCKDLDTYRYARRNISTLLKIGGHLIIIAILNCTSYQLGGERFSSLSLSEEFMKDAITKTGYTILDLEVIPREYNKEQYDLCNYDSILFVLARKDKDIE</sequence>
<protein>
    <recommendedName>
        <fullName evidence="8">Nicotinamide N-methyltransferase</fullName>
    </recommendedName>
</protein>
<dbReference type="SUPFAM" id="SSF53335">
    <property type="entry name" value="S-adenosyl-L-methionine-dependent methyltransferases"/>
    <property type="match status" value="1"/>
</dbReference>
<feature type="binding site" evidence="5">
    <location>
        <position position="33"/>
    </location>
    <ligand>
        <name>S-adenosyl-L-methionine</name>
        <dbReference type="ChEBI" id="CHEBI:59789"/>
    </ligand>
</feature>
<dbReference type="GO" id="GO:0008170">
    <property type="term" value="F:N-methyltransferase activity"/>
    <property type="evidence" value="ECO:0007669"/>
    <property type="project" value="TreeGrafter"/>
</dbReference>
<dbReference type="PANTHER" id="PTHR10867">
    <property type="entry name" value="NNMT/PNMT/TEMT FAMILY MEMBER"/>
    <property type="match status" value="1"/>
</dbReference>
<evidence type="ECO:0000313" key="6">
    <source>
        <dbReference type="Ensembl" id="ENSLLEP00000029745.1"/>
    </source>
</evidence>